<dbReference type="Proteomes" id="UP000002258">
    <property type="component" value="Chromosome 6"/>
</dbReference>
<feature type="non-terminal residue" evidence="5">
    <location>
        <position position="536"/>
    </location>
</feature>
<dbReference type="PANTHER" id="PTHR14359">
    <property type="entry name" value="HOMO-OLIGOMERIC FLAVIN CONTAINING CYS DECARBOXYLASE FAMILY"/>
    <property type="match status" value="1"/>
</dbReference>
<dbReference type="SUPFAM" id="SSF52507">
    <property type="entry name" value="Homo-oligomeric flavin-containing Cys decarboxylases, HFCD"/>
    <property type="match status" value="1"/>
</dbReference>
<reference evidence="5 6" key="1">
    <citation type="journal article" date="2007" name="Nat. Biotechnol.">
        <title>Genome sequence of the lignocellulose-bioconverting and xylose-fermenting yeast Pichia stipitis.</title>
        <authorList>
            <person name="Jeffries T.W."/>
            <person name="Grigoriev I.V."/>
            <person name="Grimwood J."/>
            <person name="Laplaza J.M."/>
            <person name="Aerts A."/>
            <person name="Salamov A."/>
            <person name="Schmutz J."/>
            <person name="Lindquist E."/>
            <person name="Dehal P."/>
            <person name="Shapiro H."/>
            <person name="Jin Y.S."/>
            <person name="Passoth V."/>
            <person name="Richardson P.M."/>
        </authorList>
    </citation>
    <scope>NUCLEOTIDE SEQUENCE [LARGE SCALE GENOMIC DNA]</scope>
    <source>
        <strain evidence="6">ATCC 58785 / CBS 6054 / NBRC 10063 / NRRL Y-11545</strain>
    </source>
</reference>
<dbReference type="GO" id="GO:0071513">
    <property type="term" value="C:phosphopantothenoylcysteine decarboxylase complex"/>
    <property type="evidence" value="ECO:0007669"/>
    <property type="project" value="EnsemblFungi"/>
</dbReference>
<dbReference type="Pfam" id="PF02441">
    <property type="entry name" value="Flavoprotein"/>
    <property type="match status" value="1"/>
</dbReference>
<evidence type="ECO:0000256" key="1">
    <source>
        <dbReference type="ARBA" id="ARBA00022993"/>
    </source>
</evidence>
<dbReference type="GO" id="GO:0004633">
    <property type="term" value="F:phosphopantothenoylcysteine decarboxylase activity"/>
    <property type="evidence" value="ECO:0007669"/>
    <property type="project" value="EnsemblFungi"/>
</dbReference>
<evidence type="ECO:0000256" key="3">
    <source>
        <dbReference type="SAM" id="MobiDB-lite"/>
    </source>
</evidence>
<feature type="region of interest" description="Disordered" evidence="3">
    <location>
        <begin position="1"/>
        <end position="52"/>
    </location>
</feature>
<feature type="region of interest" description="Disordered" evidence="3">
    <location>
        <begin position="64"/>
        <end position="184"/>
    </location>
</feature>
<protein>
    <submittedName>
        <fullName evidence="5">Phosphopantothenoylcysteine decarboxylase</fullName>
    </submittedName>
</protein>
<dbReference type="STRING" id="322104.A3LXS0"/>
<dbReference type="GO" id="GO:0015937">
    <property type="term" value="P:coenzyme A biosynthetic process"/>
    <property type="evidence" value="ECO:0007669"/>
    <property type="project" value="UniProtKB-KW"/>
</dbReference>
<dbReference type="PANTHER" id="PTHR14359:SF6">
    <property type="entry name" value="PHOSPHOPANTOTHENOYLCYSTEINE DECARBOXYLASE"/>
    <property type="match status" value="1"/>
</dbReference>
<dbReference type="GO" id="GO:0042802">
    <property type="term" value="F:identical protein binding"/>
    <property type="evidence" value="ECO:0007669"/>
    <property type="project" value="EnsemblFungi"/>
</dbReference>
<organism evidence="5 6">
    <name type="scientific">Scheffersomyces stipitis (strain ATCC 58785 / CBS 6054 / NBRC 10063 / NRRL Y-11545)</name>
    <name type="common">Yeast</name>
    <name type="synonym">Pichia stipitis</name>
    <dbReference type="NCBI Taxonomy" id="322104"/>
    <lineage>
        <taxon>Eukaryota</taxon>
        <taxon>Fungi</taxon>
        <taxon>Dikarya</taxon>
        <taxon>Ascomycota</taxon>
        <taxon>Saccharomycotina</taxon>
        <taxon>Pichiomycetes</taxon>
        <taxon>Debaryomycetaceae</taxon>
        <taxon>Scheffersomyces</taxon>
    </lineage>
</organism>
<dbReference type="RefSeq" id="XP_001385876.2">
    <property type="nucleotide sequence ID" value="XM_001385839.1"/>
</dbReference>
<dbReference type="eggNOG" id="KOG0672">
    <property type="taxonomic scope" value="Eukaryota"/>
</dbReference>
<dbReference type="KEGG" id="pic:PICST_62046"/>
<dbReference type="Gene3D" id="3.40.50.1950">
    <property type="entry name" value="Flavin prenyltransferase-like"/>
    <property type="match status" value="1"/>
</dbReference>
<name>A3LXS0_PICST</name>
<proteinExistence type="inferred from homology"/>
<evidence type="ECO:0000259" key="4">
    <source>
        <dbReference type="Pfam" id="PF02441"/>
    </source>
</evidence>
<keyword evidence="6" id="KW-1185">Reference proteome</keyword>
<feature type="compositionally biased region" description="Basic and acidic residues" evidence="3">
    <location>
        <begin position="491"/>
        <end position="519"/>
    </location>
</feature>
<feature type="domain" description="Flavoprotein" evidence="4">
    <location>
        <begin position="207"/>
        <end position="416"/>
    </location>
</feature>
<feature type="compositionally biased region" description="Polar residues" evidence="3">
    <location>
        <begin position="64"/>
        <end position="78"/>
    </location>
</feature>
<evidence type="ECO:0000313" key="6">
    <source>
        <dbReference type="Proteomes" id="UP000002258"/>
    </source>
</evidence>
<feature type="non-terminal residue" evidence="5">
    <location>
        <position position="1"/>
    </location>
</feature>
<dbReference type="GeneID" id="4839967"/>
<sequence length="536" mass="58963">LKPSQSVSFGDLDSQERSRRFTISAQPSVVNVTTQVPSRKTSMTTSSRKNSTNDVLSFLTTHLHGSNQHPMTSVSSANGAPVSVHGNTSSNNSSRVNSPTTVDPSSSALKSSFSFESGKENDSFRQKSPSPPPYARTLGPSGLASPASTTLNSQTQPIKITNSGNNSANVSRKGSMKKSNKTVVASPVGPPVPFQQYLSKEYDGKFHILLACTGSVATIKVPLIIDKLFQTFGASKISIQLVVTKSSVHFLRGLKIHNDVKIWRDEDEWVNYGEGTLNTTTASTSEANPANKKPKSPYDKLILHNELRRWADIMLIAPLSANTLAKIANGIADNLLTSIVRSWGPSTSGQIKKPILVAPAMNTFMYTHPITAKQLALIASPDYGIEVLKPVEKVLVCGDIGMGGMREWSELVDLLRRKASIIRAERKTRDEKLLAEEDEDGDEDEDEDEEDDDDGDDGDDDDDEDDEDEDEDEDEEDDEDEDDDDDDEVDEKYKDNTEREKTGKVTEESKKQDTDKFDDTNDNDEMIFEITDQEGE</sequence>
<feature type="compositionally biased region" description="Low complexity" evidence="3">
    <location>
        <begin position="38"/>
        <end position="52"/>
    </location>
</feature>
<dbReference type="GO" id="GO:1990143">
    <property type="term" value="C:CoA-synthesizing protein complex"/>
    <property type="evidence" value="ECO:0007669"/>
    <property type="project" value="EnsemblFungi"/>
</dbReference>
<dbReference type="OMA" id="HILLGCT"/>
<feature type="compositionally biased region" description="Polar residues" evidence="3">
    <location>
        <begin position="21"/>
        <end position="37"/>
    </location>
</feature>
<dbReference type="InterPro" id="IPR036551">
    <property type="entry name" value="Flavin_trans-like"/>
</dbReference>
<evidence type="ECO:0000313" key="5">
    <source>
        <dbReference type="EMBL" id="ABN67847.2"/>
    </source>
</evidence>
<dbReference type="HOGENOM" id="CLU_014402_0_0_1"/>
<dbReference type="AlphaFoldDB" id="A3LXS0"/>
<dbReference type="EMBL" id="CP000500">
    <property type="protein sequence ID" value="ABN67847.2"/>
    <property type="molecule type" value="Genomic_DNA"/>
</dbReference>
<keyword evidence="1" id="KW-0173">Coenzyme A biosynthesis</keyword>
<feature type="region of interest" description="Disordered" evidence="3">
    <location>
        <begin position="432"/>
        <end position="525"/>
    </location>
</feature>
<dbReference type="InterPro" id="IPR003382">
    <property type="entry name" value="Flavoprotein"/>
</dbReference>
<dbReference type="FunCoup" id="A3LXS0">
    <property type="interactions" value="194"/>
</dbReference>
<feature type="compositionally biased region" description="Low complexity" evidence="3">
    <location>
        <begin position="87"/>
        <end position="116"/>
    </location>
</feature>
<accession>A3LXS0</accession>
<dbReference type="InParanoid" id="A3LXS0"/>
<gene>
    <name evidence="5" type="primary">PCD1.1</name>
    <name evidence="5" type="ORF">PICST_62046</name>
</gene>
<comment type="similarity">
    <text evidence="2">Belongs to the HFCD (homooligomeric flavin containing Cys decarboxylase) superfamily.</text>
</comment>
<evidence type="ECO:0000256" key="2">
    <source>
        <dbReference type="ARBA" id="ARBA00038350"/>
    </source>
</evidence>
<feature type="compositionally biased region" description="Polar residues" evidence="3">
    <location>
        <begin position="146"/>
        <end position="172"/>
    </location>
</feature>
<dbReference type="GO" id="GO:0010181">
    <property type="term" value="F:FMN binding"/>
    <property type="evidence" value="ECO:0007669"/>
    <property type="project" value="TreeGrafter"/>
</dbReference>
<feature type="compositionally biased region" description="Acidic residues" evidence="3">
    <location>
        <begin position="436"/>
        <end position="490"/>
    </location>
</feature>
<dbReference type="OrthoDB" id="1532798at2759"/>